<evidence type="ECO:0008006" key="4">
    <source>
        <dbReference type="Google" id="ProtNLM"/>
    </source>
</evidence>
<sequence>MSDILDLYGLLSDLIEAAVNGLNLWPAVLAGLLAAFLLWLPVAARLLIALCLTLALSSLWPLLSGLPPIAPDFSEPEYSIQFVLMGVVAILPVWVSEAFGVRRWVQRKPKTSCMS</sequence>
<evidence type="ECO:0000313" key="3">
    <source>
        <dbReference type="Proteomes" id="UP001216595"/>
    </source>
</evidence>
<keyword evidence="1" id="KW-0812">Transmembrane</keyword>
<gene>
    <name evidence="2" type="ORF">PQU94_02100</name>
</gene>
<reference evidence="2 3" key="1">
    <citation type="submission" date="2023-01" db="EMBL/GenBank/DDBJ databases">
        <title>Novel species of the genus Asticcacaulis isolated from rivers.</title>
        <authorList>
            <person name="Lu H."/>
        </authorList>
    </citation>
    <scope>NUCLEOTIDE SEQUENCE [LARGE SCALE GENOMIC DNA]</scope>
    <source>
        <strain evidence="2 3">DXS10W</strain>
    </source>
</reference>
<feature type="transmembrane region" description="Helical" evidence="1">
    <location>
        <begin position="78"/>
        <end position="100"/>
    </location>
</feature>
<proteinExistence type="predicted"/>
<dbReference type="EMBL" id="JAQQKW010000001">
    <property type="protein sequence ID" value="MDC7693067.1"/>
    <property type="molecule type" value="Genomic_DNA"/>
</dbReference>
<feature type="transmembrane region" description="Helical" evidence="1">
    <location>
        <begin position="47"/>
        <end position="66"/>
    </location>
</feature>
<organism evidence="2 3">
    <name type="scientific">Asticcacaulis currens</name>
    <dbReference type="NCBI Taxonomy" id="2984210"/>
    <lineage>
        <taxon>Bacteria</taxon>
        <taxon>Pseudomonadati</taxon>
        <taxon>Pseudomonadota</taxon>
        <taxon>Alphaproteobacteria</taxon>
        <taxon>Caulobacterales</taxon>
        <taxon>Caulobacteraceae</taxon>
        <taxon>Asticcacaulis</taxon>
    </lineage>
</organism>
<evidence type="ECO:0000313" key="2">
    <source>
        <dbReference type="EMBL" id="MDC7693067.1"/>
    </source>
</evidence>
<comment type="caution">
    <text evidence="2">The sequence shown here is derived from an EMBL/GenBank/DDBJ whole genome shotgun (WGS) entry which is preliminary data.</text>
</comment>
<keyword evidence="3" id="KW-1185">Reference proteome</keyword>
<name>A0ABT5IA46_9CAUL</name>
<keyword evidence="1" id="KW-1133">Transmembrane helix</keyword>
<protein>
    <recommendedName>
        <fullName evidence="4">Phage holin family protein</fullName>
    </recommendedName>
</protein>
<dbReference type="RefSeq" id="WP_272739833.1">
    <property type="nucleotide sequence ID" value="NZ_JAQQKW010000001.1"/>
</dbReference>
<evidence type="ECO:0000256" key="1">
    <source>
        <dbReference type="SAM" id="Phobius"/>
    </source>
</evidence>
<feature type="transmembrane region" description="Helical" evidence="1">
    <location>
        <begin position="22"/>
        <end position="40"/>
    </location>
</feature>
<dbReference type="Proteomes" id="UP001216595">
    <property type="component" value="Unassembled WGS sequence"/>
</dbReference>
<accession>A0ABT5IA46</accession>
<keyword evidence="1" id="KW-0472">Membrane</keyword>